<dbReference type="InterPro" id="IPR032421">
    <property type="entry name" value="PMT_4TMC"/>
</dbReference>
<proteinExistence type="inferred from homology"/>
<dbReference type="PANTHER" id="PTHR10050:SF50">
    <property type="entry name" value="DOLICHYL-PHOSPHATE-MANNOSE--PROTEIN MANNOSYLTRANSFERASE 1-RELATED"/>
    <property type="match status" value="1"/>
</dbReference>
<keyword evidence="9 15" id="KW-0256">Endoplasmic reticulum</keyword>
<keyword evidence="8" id="KW-0677">Repeat</keyword>
<evidence type="ECO:0000256" key="4">
    <source>
        <dbReference type="ARBA" id="ARBA00012839"/>
    </source>
</evidence>
<dbReference type="PROSITE" id="PS50919">
    <property type="entry name" value="MIR"/>
    <property type="match status" value="3"/>
</dbReference>
<evidence type="ECO:0000256" key="6">
    <source>
        <dbReference type="ARBA" id="ARBA00022679"/>
    </source>
</evidence>
<dbReference type="EMBL" id="HE806317">
    <property type="protein sequence ID" value="CCH59398.1"/>
    <property type="molecule type" value="Genomic_DNA"/>
</dbReference>
<accession>I2GZ46</accession>
<comment type="catalytic activity">
    <reaction evidence="13 15">
        <text>a di-trans,poly-cis-dolichyl beta-D-mannosyl phosphate + L-threonyl-[protein] = 3-O-(alpha-D-mannosyl)-L-threonyl-[protein] + a di-trans,poly-cis-dolichyl phosphate + H(+)</text>
        <dbReference type="Rhea" id="RHEA:53396"/>
        <dbReference type="Rhea" id="RHEA-COMP:11060"/>
        <dbReference type="Rhea" id="RHEA-COMP:13547"/>
        <dbReference type="Rhea" id="RHEA-COMP:19498"/>
        <dbReference type="Rhea" id="RHEA-COMP:19501"/>
        <dbReference type="ChEBI" id="CHEBI:15378"/>
        <dbReference type="ChEBI" id="CHEBI:30013"/>
        <dbReference type="ChEBI" id="CHEBI:57683"/>
        <dbReference type="ChEBI" id="CHEBI:58211"/>
        <dbReference type="ChEBI" id="CHEBI:137323"/>
        <dbReference type="EC" id="2.4.1.109"/>
    </reaction>
</comment>
<evidence type="ECO:0000256" key="8">
    <source>
        <dbReference type="ARBA" id="ARBA00022737"/>
    </source>
</evidence>
<evidence type="ECO:0000313" key="18">
    <source>
        <dbReference type="Proteomes" id="UP000002866"/>
    </source>
</evidence>
<feature type="transmembrane region" description="Helical" evidence="15">
    <location>
        <begin position="144"/>
        <end position="163"/>
    </location>
</feature>
<dbReference type="Pfam" id="PF02815">
    <property type="entry name" value="MIR"/>
    <property type="match status" value="1"/>
</dbReference>
<dbReference type="GO" id="GO:0004169">
    <property type="term" value="F:dolichyl-phosphate-mannose-protein mannosyltransferase activity"/>
    <property type="evidence" value="ECO:0007669"/>
    <property type="project" value="UniProtKB-UniRule"/>
</dbReference>
<dbReference type="KEGG" id="tbl:TBLA_0B05710"/>
<gene>
    <name evidence="17" type="primary">TBLA0B05710</name>
    <name evidence="17" type="ORF">TBLA_0B05710</name>
</gene>
<dbReference type="OMA" id="KNVTPRL"/>
<feature type="transmembrane region" description="Helical" evidence="15">
    <location>
        <begin position="632"/>
        <end position="656"/>
    </location>
</feature>
<feature type="transmembrane region" description="Helical" evidence="15">
    <location>
        <begin position="597"/>
        <end position="620"/>
    </location>
</feature>
<evidence type="ECO:0000256" key="10">
    <source>
        <dbReference type="ARBA" id="ARBA00022989"/>
    </source>
</evidence>
<dbReference type="eggNOG" id="KOG3359">
    <property type="taxonomic scope" value="Eukaryota"/>
</dbReference>
<dbReference type="EC" id="2.4.1.109" evidence="4 15"/>
<feature type="transmembrane region" description="Helical" evidence="15">
    <location>
        <begin position="278"/>
        <end position="300"/>
    </location>
</feature>
<comment type="similarity">
    <text evidence="3 15">Belongs to the glycosyltransferase 39 family.</text>
</comment>
<comment type="pathway">
    <text evidence="2 15">Protein modification; protein glycosylation.</text>
</comment>
<evidence type="ECO:0000256" key="11">
    <source>
        <dbReference type="ARBA" id="ARBA00023136"/>
    </source>
</evidence>
<feature type="transmembrane region" description="Helical" evidence="15">
    <location>
        <begin position="194"/>
        <end position="213"/>
    </location>
</feature>
<keyword evidence="10 15" id="KW-1133">Transmembrane helix</keyword>
<evidence type="ECO:0000256" key="12">
    <source>
        <dbReference type="ARBA" id="ARBA00023180"/>
    </source>
</evidence>
<keyword evidence="6 15" id="KW-0808">Transferase</keyword>
<keyword evidence="11 15" id="KW-0472">Membrane</keyword>
<dbReference type="AlphaFoldDB" id="I2GZ46"/>
<keyword evidence="7 15" id="KW-0812">Transmembrane</keyword>
<dbReference type="InParanoid" id="I2GZ46"/>
<dbReference type="InterPro" id="IPR003342">
    <property type="entry name" value="ArnT-like_N"/>
</dbReference>
<comment type="function">
    <text evidence="15">Transfers mannose from Dol-P-mannose to Ser or Thr residues on proteins.</text>
</comment>
<evidence type="ECO:0000256" key="13">
    <source>
        <dbReference type="ARBA" id="ARBA00045085"/>
    </source>
</evidence>
<protein>
    <recommendedName>
        <fullName evidence="4 15">Dolichyl-phosphate-mannose--protein mannosyltransferase</fullName>
        <ecNumber evidence="4 15">2.4.1.109</ecNumber>
    </recommendedName>
</protein>
<feature type="transmembrane region" description="Helical" evidence="15">
    <location>
        <begin position="695"/>
        <end position="711"/>
    </location>
</feature>
<reference evidence="17 18" key="1">
    <citation type="journal article" date="2011" name="Proc. Natl. Acad. Sci. U.S.A.">
        <title>Evolutionary erosion of yeast sex chromosomes by mating-type switching accidents.</title>
        <authorList>
            <person name="Gordon J.L."/>
            <person name="Armisen D."/>
            <person name="Proux-Wera E."/>
            <person name="Oheigeartaigh S.S."/>
            <person name="Byrne K.P."/>
            <person name="Wolfe K.H."/>
        </authorList>
    </citation>
    <scope>NUCLEOTIDE SEQUENCE [LARGE SCALE GENOMIC DNA]</scope>
    <source>
        <strain evidence="18">ATCC 34711 / CBS 6284 / DSM 70876 / NBRC 10599 / NRRL Y-10934 / UCD 77-7</strain>
    </source>
</reference>
<feature type="domain" description="MIR" evidence="16">
    <location>
        <begin position="333"/>
        <end position="387"/>
    </location>
</feature>
<keyword evidence="5 15" id="KW-0328">Glycosyltransferase</keyword>
<evidence type="ECO:0000256" key="7">
    <source>
        <dbReference type="ARBA" id="ARBA00022692"/>
    </source>
</evidence>
<dbReference type="SMART" id="SM00472">
    <property type="entry name" value="MIR"/>
    <property type="match status" value="3"/>
</dbReference>
<sequence>MGVKGKSSHHSNEKAATSNTDVDPVIPFQIEKGPLRPYVVTEPSKELASLRTLTSVKEIIMVAFLTIFAISIRFKDLKWPNAVIFDEVHFGGFAANYINRKYFFDVHPPFAKMLFAWVGALAGFKGQFHFDTIGLKYLPDVPYVFMRGFSATCGLLTILFMYLTLRASGVRMLIALICTMCFTVENSFVTISRYILLDAPLIVFIAATAYSYKKYELYPTHSWRSYKYLLACGLALGMAASSKWVGLFTFAWIGLLCVWKLWFYIGDLQRSVCSTTKVAFMKFGCLLIVPFLFYMMTFYIHFKTLIYDGSGTAFLSSATRTTFIDNTIPKNMIANVGYGSVITLLHAGTRGGYLHSHPHDYETGSKQQQITLYSHLDDNNKWVIESNDEPFVSFKTFENISDGASIRLNHISTHHRLHSHDHPAPVSEHSSWQKEVSGYGYQGFSGDLNDAWIVEIDKDESASGDAQKYVRALETKFRLRHAMTGCYLFSHEVKLPKWGFEQQEVSCAYSGKKSLTLWYIEGNENPVLPEDAERISYKKPSFFKKFLESNYMMWEVNKALTEPHYYQSLPSSWPLLSRGISYWGDHNRIVYLLGNAILWWSSSLFTVLFTLTIVVELIVWQLGKPILQDSHVINFHVQVIHYLLGYALHFIPSFLMGRQMFLHHYLPAYYFAILAFGHALDIIVTYILKKRKNAGLMFTLVFFLSCLYFFNEHSPIIYGTPWTKEMCQKSKWLSTWDYNCDEMLDNLADYEGIDTQVSGVNFHSQNTMDANVVDVHEFQKGAENDERHVLDESMEEAKELI</sequence>
<comment type="catalytic activity">
    <reaction evidence="14 15">
        <text>a di-trans,poly-cis-dolichyl beta-D-mannosyl phosphate + L-seryl-[protein] = 3-O-(alpha-D-mannosyl)-L-seryl-[protein] + a di-trans,poly-cis-dolichyl phosphate + H(+)</text>
        <dbReference type="Rhea" id="RHEA:17377"/>
        <dbReference type="Rhea" id="RHEA-COMP:9863"/>
        <dbReference type="Rhea" id="RHEA-COMP:13546"/>
        <dbReference type="Rhea" id="RHEA-COMP:19498"/>
        <dbReference type="Rhea" id="RHEA-COMP:19501"/>
        <dbReference type="ChEBI" id="CHEBI:15378"/>
        <dbReference type="ChEBI" id="CHEBI:29999"/>
        <dbReference type="ChEBI" id="CHEBI:57683"/>
        <dbReference type="ChEBI" id="CHEBI:58211"/>
        <dbReference type="ChEBI" id="CHEBI:137321"/>
        <dbReference type="EC" id="2.4.1.109"/>
    </reaction>
</comment>
<dbReference type="InterPro" id="IPR016093">
    <property type="entry name" value="MIR_motif"/>
</dbReference>
<feature type="domain" description="MIR" evidence="16">
    <location>
        <begin position="397"/>
        <end position="457"/>
    </location>
</feature>
<keyword evidence="12" id="KW-0325">Glycoprotein</keyword>
<dbReference type="PANTHER" id="PTHR10050">
    <property type="entry name" value="DOLICHYL-PHOSPHATE-MANNOSE--PROTEIN MANNOSYLTRANSFERASE"/>
    <property type="match status" value="1"/>
</dbReference>
<dbReference type="Pfam" id="PF16192">
    <property type="entry name" value="PMT_4TMC"/>
    <property type="match status" value="1"/>
</dbReference>
<comment type="subcellular location">
    <subcellularLocation>
        <location evidence="1 15">Endoplasmic reticulum membrane</location>
        <topology evidence="1 15">Multi-pass membrane protein</topology>
    </subcellularLocation>
</comment>
<dbReference type="GeneID" id="14494572"/>
<dbReference type="STRING" id="1071380.I2GZ46"/>
<evidence type="ECO:0000256" key="5">
    <source>
        <dbReference type="ARBA" id="ARBA00022676"/>
    </source>
</evidence>
<dbReference type="GO" id="GO:0005789">
    <property type="term" value="C:endoplasmic reticulum membrane"/>
    <property type="evidence" value="ECO:0007669"/>
    <property type="project" value="UniProtKB-SubCell"/>
</dbReference>
<dbReference type="Proteomes" id="UP000002866">
    <property type="component" value="Chromosome 2"/>
</dbReference>
<dbReference type="InterPro" id="IPR027005">
    <property type="entry name" value="PMT-like"/>
</dbReference>
<dbReference type="HOGENOM" id="CLU_008438_2_0_1"/>
<dbReference type="UniPathway" id="UPA00378"/>
<dbReference type="SUPFAM" id="SSF82109">
    <property type="entry name" value="MIR domain"/>
    <property type="match status" value="1"/>
</dbReference>
<evidence type="ECO:0000313" key="17">
    <source>
        <dbReference type="EMBL" id="CCH59398.1"/>
    </source>
</evidence>
<feature type="domain" description="MIR" evidence="16">
    <location>
        <begin position="467"/>
        <end position="523"/>
    </location>
</feature>
<organism evidence="17 18">
    <name type="scientific">Henningerozyma blattae (strain ATCC 34711 / CBS 6284 / DSM 70876 / NBRC 10599 / NRRL Y-10934 / UCD 77-7)</name>
    <name type="common">Yeast</name>
    <name type="synonym">Tetrapisispora blattae</name>
    <dbReference type="NCBI Taxonomy" id="1071380"/>
    <lineage>
        <taxon>Eukaryota</taxon>
        <taxon>Fungi</taxon>
        <taxon>Dikarya</taxon>
        <taxon>Ascomycota</taxon>
        <taxon>Saccharomycotina</taxon>
        <taxon>Saccharomycetes</taxon>
        <taxon>Saccharomycetales</taxon>
        <taxon>Saccharomycetaceae</taxon>
        <taxon>Henningerozyma</taxon>
    </lineage>
</organism>
<dbReference type="OrthoDB" id="292747at2759"/>
<dbReference type="InterPro" id="IPR036300">
    <property type="entry name" value="MIR_dom_sf"/>
</dbReference>
<name>I2GZ46_HENB6</name>
<feature type="transmembrane region" description="Helical" evidence="15">
    <location>
        <begin position="247"/>
        <end position="266"/>
    </location>
</feature>
<dbReference type="RefSeq" id="XP_004178917.1">
    <property type="nucleotide sequence ID" value="XM_004178869.1"/>
</dbReference>
<evidence type="ECO:0000256" key="15">
    <source>
        <dbReference type="RuleBase" id="RU367007"/>
    </source>
</evidence>
<evidence type="ECO:0000256" key="14">
    <source>
        <dbReference type="ARBA" id="ARBA00045102"/>
    </source>
</evidence>
<evidence type="ECO:0000256" key="3">
    <source>
        <dbReference type="ARBA" id="ARBA00007222"/>
    </source>
</evidence>
<evidence type="ECO:0000259" key="16">
    <source>
        <dbReference type="PROSITE" id="PS50919"/>
    </source>
</evidence>
<feature type="transmembrane region" description="Helical" evidence="15">
    <location>
        <begin position="668"/>
        <end position="688"/>
    </location>
</feature>
<evidence type="ECO:0000256" key="1">
    <source>
        <dbReference type="ARBA" id="ARBA00004477"/>
    </source>
</evidence>
<dbReference type="Gene3D" id="2.80.10.50">
    <property type="match status" value="1"/>
</dbReference>
<dbReference type="CDD" id="cd23283">
    <property type="entry name" value="beta-trefoil_MIR_PMT1-like"/>
    <property type="match status" value="1"/>
</dbReference>
<dbReference type="FunCoup" id="I2GZ46">
    <property type="interactions" value="83"/>
</dbReference>
<dbReference type="Pfam" id="PF02366">
    <property type="entry name" value="PMT"/>
    <property type="match status" value="1"/>
</dbReference>
<keyword evidence="18" id="KW-1185">Reference proteome</keyword>
<evidence type="ECO:0000256" key="2">
    <source>
        <dbReference type="ARBA" id="ARBA00004922"/>
    </source>
</evidence>
<evidence type="ECO:0000256" key="9">
    <source>
        <dbReference type="ARBA" id="ARBA00022824"/>
    </source>
</evidence>